<dbReference type="VEuPathDB" id="AmoebaDB:DDB_G0273159"/>
<dbReference type="dictyBase" id="DDB_G0273913"/>
<dbReference type="RefSeq" id="XP_644678.1">
    <property type="nucleotide sequence ID" value="XM_639586.1"/>
</dbReference>
<reference evidence="1 3" key="2">
    <citation type="journal article" date="2005" name="Nature">
        <title>The genome of the social amoeba Dictyostelium discoideum.</title>
        <authorList>
            <consortium name="The Dictyostelium discoideum Sequencing Consortium"/>
            <person name="Eichinger L."/>
            <person name="Pachebat J.A."/>
            <person name="Glockner G."/>
            <person name="Rajandream M.A."/>
            <person name="Sucgang R."/>
            <person name="Berriman M."/>
            <person name="Song J."/>
            <person name="Olsen R."/>
            <person name="Szafranski K."/>
            <person name="Xu Q."/>
            <person name="Tunggal B."/>
            <person name="Kummerfeld S."/>
            <person name="Madera M."/>
            <person name="Konfortov B.A."/>
            <person name="Rivero F."/>
            <person name="Bankier A.T."/>
            <person name="Lehmann R."/>
            <person name="Hamlin N."/>
            <person name="Davies R."/>
            <person name="Gaudet P."/>
            <person name="Fey P."/>
            <person name="Pilcher K."/>
            <person name="Chen G."/>
            <person name="Saunders D."/>
            <person name="Sodergren E."/>
            <person name="Davis P."/>
            <person name="Kerhornou A."/>
            <person name="Nie X."/>
            <person name="Hall N."/>
            <person name="Anjard C."/>
            <person name="Hemphill L."/>
            <person name="Bason N."/>
            <person name="Farbrother P."/>
            <person name="Desany B."/>
            <person name="Just E."/>
            <person name="Morio T."/>
            <person name="Rost R."/>
            <person name="Churcher C."/>
            <person name="Cooper J."/>
            <person name="Haydock S."/>
            <person name="van Driessche N."/>
            <person name="Cronin A."/>
            <person name="Goodhead I."/>
            <person name="Muzny D."/>
            <person name="Mourier T."/>
            <person name="Pain A."/>
            <person name="Lu M."/>
            <person name="Harper D."/>
            <person name="Lindsay R."/>
            <person name="Hauser H."/>
            <person name="James K."/>
            <person name="Quiles M."/>
            <person name="Madan Babu M."/>
            <person name="Saito T."/>
            <person name="Buchrieser C."/>
            <person name="Wardroper A."/>
            <person name="Felder M."/>
            <person name="Thangavelu M."/>
            <person name="Johnson D."/>
            <person name="Knights A."/>
            <person name="Loulseged H."/>
            <person name="Mungall K."/>
            <person name="Oliver K."/>
            <person name="Price C."/>
            <person name="Quail M.A."/>
            <person name="Urushihara H."/>
            <person name="Hernandez J."/>
            <person name="Rabbinowitsch E."/>
            <person name="Steffen D."/>
            <person name="Sanders M."/>
            <person name="Ma J."/>
            <person name="Kohara Y."/>
            <person name="Sharp S."/>
            <person name="Simmonds M."/>
            <person name="Spiegler S."/>
            <person name="Tivey A."/>
            <person name="Sugano S."/>
            <person name="White B."/>
            <person name="Walker D."/>
            <person name="Woodward J."/>
            <person name="Winckler T."/>
            <person name="Tanaka Y."/>
            <person name="Shaulsky G."/>
            <person name="Schleicher M."/>
            <person name="Weinstock G."/>
            <person name="Rosenthal A."/>
            <person name="Cox E.C."/>
            <person name="Chisholm R.L."/>
            <person name="Gibbs R."/>
            <person name="Loomis W.F."/>
            <person name="Platzer M."/>
            <person name="Kay R.R."/>
            <person name="Williams J."/>
            <person name="Dear P.H."/>
            <person name="Noegel A.A."/>
            <person name="Barrell B."/>
            <person name="Kuspa A."/>
        </authorList>
    </citation>
    <scope>NUCLEOTIDE SEQUENCE [LARGE SCALE GENOMIC DNA]</scope>
    <source>
        <strain evidence="1 3">AX4</strain>
    </source>
</reference>
<gene>
    <name evidence="2" type="ORF">DDB_G0273159</name>
    <name evidence="1" type="ORF">DDB_G0273913</name>
</gene>
<accession>Q86JY3</accession>
<name>Q556P8_DICDI</name>
<comment type="caution">
    <text evidence="1">The sequence shown here is derived from an EMBL/GenBank/DDBJ whole genome shotgun (WGS) entry which is preliminary data.</text>
</comment>
<protein>
    <submittedName>
        <fullName evidence="1">Uncharacterized protein</fullName>
    </submittedName>
</protein>
<dbReference type="GeneID" id="8619204"/>
<dbReference type="Proteomes" id="UP000002195">
    <property type="component" value="Unassembled WGS sequence"/>
</dbReference>
<sequence length="71" mass="8118">MGIIDNISYIISITYVNGRFPITSESFILSIKEEELYCKPLSNNSNNPSKLLIDSKPYIKIQEKTFELSCI</sequence>
<dbReference type="RefSeq" id="XP_644573.1">
    <property type="nucleotide sequence ID" value="XM_639481.1"/>
</dbReference>
<dbReference type="KEGG" id="ddi:DDB_G0273913"/>
<accession>Q556P8</accession>
<dbReference type="AlphaFoldDB" id="Q556P8"/>
<keyword evidence="3" id="KW-1185">Reference proteome</keyword>
<reference evidence="1" key="3">
    <citation type="submission" date="2009-08" db="EMBL/GenBank/DDBJ databases">
        <authorList>
            <consortium name="The Dictyostelium discoideum Sequencing Consortium"/>
            <person name="Eichinger L."/>
            <person name="Pachebat J.A."/>
            <person name="Gloeckner G."/>
            <person name="Rajandream M.-A."/>
            <person name="Sucgang R."/>
            <person name="Song J."/>
            <person name="Cox E.C."/>
            <person name="Tunggal B."/>
            <person name="Szafranski K."/>
            <person name="Konfortov B.A."/>
            <person name="Farbrother P."/>
            <person name="Bankier A.T."/>
            <person name="Lehmann R."/>
            <person name="Hamlin N."/>
            <person name="Xu Q."/>
            <person name="Davies R."/>
            <person name="Gaudet P."/>
            <person name="Fey P."/>
            <person name="Pilcher K."/>
            <person name="Chen G."/>
            <person name="Saunders D."/>
            <person name="Sodergren E."/>
            <person name="Davis P."/>
            <person name="Nie X."/>
            <person name="Kerhornou A."/>
            <person name="Hemphill L."/>
            <person name="Bason N."/>
            <person name="Berriman M."/>
            <person name="Desany B."/>
            <person name="Churcher C."/>
            <person name="Cooper J."/>
            <person name="van Driessche N."/>
            <person name="Cronin A."/>
            <person name="Goodhead I."/>
            <person name="Muzny D."/>
            <person name="Hall N."/>
            <person name="Harper D."/>
            <person name="Lindsay R."/>
            <person name="Hauser H."/>
            <person name="James K."/>
            <person name="Quiles M."/>
            <person name="Buchrieser C."/>
            <person name="Wardroper A."/>
            <person name="Thangavelu M."/>
            <person name="Johnson D."/>
            <person name="Knights A."/>
            <person name="Loulseged H."/>
            <person name="Mungall K."/>
            <person name="Price C."/>
            <person name="Ma J."/>
            <person name="Quail M."/>
            <person name="Hernandez J."/>
            <person name="Rabbinowitsch E."/>
            <person name="Steffen D."/>
            <person name="Sanders M."/>
            <person name="Weinstock G."/>
            <person name="Sharp S."/>
            <person name="Just E."/>
            <person name="Shaulsky G."/>
            <person name="Simmonds M."/>
            <person name="Tivey A."/>
            <person name="White B."/>
            <person name="Walker D."/>
            <person name="Woodward J."/>
            <person name="Winckler T."/>
            <person name="Schleicher M."/>
            <person name="Rosenthal A."/>
            <person name="Rivero F."/>
            <person name="Chisholm R.L."/>
            <person name="Gibbs R."/>
            <person name="Loomis W.F."/>
            <person name="Platzer M."/>
            <person name="Kay R.R."/>
            <person name="Williams J."/>
            <person name="Dear P.H."/>
            <person name="Noegel A.A."/>
            <person name="Barrell B."/>
            <person name="Kuspa A."/>
        </authorList>
    </citation>
    <scope>NUCLEOTIDE SEQUENCE</scope>
    <source>
        <strain evidence="1">AX4</strain>
    </source>
</reference>
<dbReference type="EMBL" id="AAFI02000009">
    <property type="protein sequence ID" value="EAL70797.1"/>
    <property type="molecule type" value="Genomic_DNA"/>
</dbReference>
<evidence type="ECO:0000313" key="1">
    <source>
        <dbReference type="EMBL" id="EAL70647.1"/>
    </source>
</evidence>
<reference evidence="1 3" key="1">
    <citation type="journal article" date="2002" name="Nature">
        <title>Sequence and analysis of chromosome 2 of Dictyostelium discoideum.</title>
        <authorList>
            <consortium name="Dictyostelium Genome Sequencing Consortium"/>
            <person name="Glockner G."/>
            <person name="Eichinger L."/>
            <person name="Szafranski K."/>
            <person name="Pachebat J.A."/>
            <person name="Bankier A.T."/>
            <person name="Dear P.H."/>
            <person name="Lehmann R."/>
            <person name="Baumgart C."/>
            <person name="Parra G."/>
            <person name="Abril J.F."/>
            <person name="Guigo R."/>
            <person name="Kumpf K."/>
            <person name="Tunggal B."/>
            <person name="Cox E."/>
            <person name="Quail M.A."/>
            <person name="Platzer M."/>
            <person name="Rosenthal A."/>
            <person name="Noegel A.A."/>
        </authorList>
    </citation>
    <scope>NUCLEOTIDE SEQUENCE [LARGE SCALE GENOMIC DNA]</scope>
    <source>
        <strain evidence="1 3">AX4</strain>
    </source>
</reference>
<dbReference type="PaxDb" id="44689-DDB0168027"/>
<dbReference type="KEGG" id="ddi:DDB_G0273159"/>
<organism evidence="1 3">
    <name type="scientific">Dictyostelium discoideum</name>
    <name type="common">Social amoeba</name>
    <dbReference type="NCBI Taxonomy" id="44689"/>
    <lineage>
        <taxon>Eukaryota</taxon>
        <taxon>Amoebozoa</taxon>
        <taxon>Evosea</taxon>
        <taxon>Eumycetozoa</taxon>
        <taxon>Dictyostelia</taxon>
        <taxon>Dictyosteliales</taxon>
        <taxon>Dictyosteliaceae</taxon>
        <taxon>Dictyostelium</taxon>
    </lineage>
</organism>
<dbReference type="HOGENOM" id="CLU_2745363_0_0_1"/>
<proteinExistence type="predicted"/>
<dbReference type="EMBL" id="AAFI02000011">
    <property type="protein sequence ID" value="EAL70647.1"/>
    <property type="molecule type" value="Genomic_DNA"/>
</dbReference>
<evidence type="ECO:0000313" key="3">
    <source>
        <dbReference type="Proteomes" id="UP000002195"/>
    </source>
</evidence>
<dbReference type="GeneID" id="8618772"/>
<dbReference type="dictyBase" id="DDB_G0273159"/>
<evidence type="ECO:0000313" key="2">
    <source>
        <dbReference type="EMBL" id="EAL70797.1"/>
    </source>
</evidence>